<gene>
    <name evidence="6" type="ORF">ACCAA_300030</name>
</gene>
<dbReference type="AlphaFoldDB" id="A0A1A8XNE9"/>
<reference evidence="6 7" key="1">
    <citation type="submission" date="2016-06" db="EMBL/GenBank/DDBJ databases">
        <authorList>
            <person name="Kjaerup R.B."/>
            <person name="Dalgaard T.S."/>
            <person name="Juul-Madsen H.R."/>
        </authorList>
    </citation>
    <scope>NUCLEOTIDE SEQUENCE [LARGE SCALE GENOMIC DNA]</scope>
    <source>
        <strain evidence="6">3</strain>
    </source>
</reference>
<organism evidence="6 7">
    <name type="scientific">Candidatus Accumulibacter aalborgensis</name>
    <dbReference type="NCBI Taxonomy" id="1860102"/>
    <lineage>
        <taxon>Bacteria</taxon>
        <taxon>Pseudomonadati</taxon>
        <taxon>Pseudomonadota</taxon>
        <taxon>Betaproteobacteria</taxon>
        <taxon>Candidatus Accumulibacter</taxon>
    </lineage>
</organism>
<dbReference type="EMBL" id="FLQX01000106">
    <property type="protein sequence ID" value="SBT06171.1"/>
    <property type="molecule type" value="Genomic_DNA"/>
</dbReference>
<dbReference type="GO" id="GO:0033592">
    <property type="term" value="F:RNA strand annealing activity"/>
    <property type="evidence" value="ECO:0007669"/>
    <property type="project" value="InterPro"/>
</dbReference>
<proteinExistence type="predicted"/>
<evidence type="ECO:0000259" key="5">
    <source>
        <dbReference type="SMART" id="SM00945"/>
    </source>
</evidence>
<dbReference type="Pfam" id="PF04352">
    <property type="entry name" value="ProQ"/>
    <property type="match status" value="1"/>
</dbReference>
<dbReference type="InterPro" id="IPR023529">
    <property type="entry name" value="ProQ"/>
</dbReference>
<dbReference type="STRING" id="1860102.ACCAA_300030"/>
<keyword evidence="2" id="KW-0694">RNA-binding</keyword>
<dbReference type="GO" id="GO:0010608">
    <property type="term" value="P:post-transcriptional regulation of gene expression"/>
    <property type="evidence" value="ECO:0007669"/>
    <property type="project" value="InterPro"/>
</dbReference>
<evidence type="ECO:0000256" key="3">
    <source>
        <dbReference type="ARBA" id="ARBA00023186"/>
    </source>
</evidence>
<evidence type="ECO:0000256" key="1">
    <source>
        <dbReference type="ARBA" id="ARBA00022490"/>
    </source>
</evidence>
<evidence type="ECO:0000313" key="7">
    <source>
        <dbReference type="Proteomes" id="UP000199169"/>
    </source>
</evidence>
<dbReference type="RefSeq" id="WP_186407000.1">
    <property type="nucleotide sequence ID" value="NZ_FLQX01000106.1"/>
</dbReference>
<dbReference type="GO" id="GO:0005829">
    <property type="term" value="C:cytosol"/>
    <property type="evidence" value="ECO:0007669"/>
    <property type="project" value="TreeGrafter"/>
</dbReference>
<protein>
    <submittedName>
        <fullName evidence="6">Activator of osmoprotectant transporter ProP</fullName>
    </submittedName>
</protein>
<dbReference type="SUPFAM" id="SSF48657">
    <property type="entry name" value="FinO-like"/>
    <property type="match status" value="1"/>
</dbReference>
<dbReference type="SMART" id="SM00945">
    <property type="entry name" value="ProQ"/>
    <property type="match status" value="1"/>
</dbReference>
<evidence type="ECO:0000256" key="4">
    <source>
        <dbReference type="SAM" id="Coils"/>
    </source>
</evidence>
<dbReference type="InterPro" id="IPR016103">
    <property type="entry name" value="ProQ/FinO"/>
</dbReference>
<keyword evidence="7" id="KW-1185">Reference proteome</keyword>
<keyword evidence="3" id="KW-0143">Chaperone</keyword>
<name>A0A1A8XNE9_9PROT</name>
<dbReference type="Gene3D" id="1.10.1710.10">
    <property type="entry name" value="ProQ/FinO domain"/>
    <property type="match status" value="1"/>
</dbReference>
<keyword evidence="1" id="KW-0963">Cytoplasm</keyword>
<dbReference type="InterPro" id="IPR036442">
    <property type="entry name" value="ProQ/FinO_sf"/>
</dbReference>
<dbReference type="Proteomes" id="UP000199169">
    <property type="component" value="Unassembled WGS sequence"/>
</dbReference>
<evidence type="ECO:0000256" key="2">
    <source>
        <dbReference type="ARBA" id="ARBA00022884"/>
    </source>
</evidence>
<feature type="coiled-coil region" evidence="4">
    <location>
        <begin position="96"/>
        <end position="123"/>
    </location>
</feature>
<feature type="domain" description="ProQ/FinO" evidence="5">
    <location>
        <begin position="9"/>
        <end position="116"/>
    </location>
</feature>
<accession>A0A1A8XNE9</accession>
<dbReference type="GO" id="GO:0034057">
    <property type="term" value="F:RNA strand-exchange activity"/>
    <property type="evidence" value="ECO:0007669"/>
    <property type="project" value="InterPro"/>
</dbReference>
<evidence type="ECO:0000313" key="6">
    <source>
        <dbReference type="EMBL" id="SBT06171.1"/>
    </source>
</evidence>
<dbReference type="PANTHER" id="PTHR38106:SF1">
    <property type="entry name" value="RNA CHAPERONE PROQ"/>
    <property type="match status" value="1"/>
</dbReference>
<keyword evidence="4" id="KW-0175">Coiled coil</keyword>
<dbReference type="PANTHER" id="PTHR38106">
    <property type="entry name" value="RNA CHAPERONE PROQ"/>
    <property type="match status" value="1"/>
</dbReference>
<sequence>MNTTTPVSVPGQNARQLLKQLQDQFPVFRDCLPLAIGIDKQLLGRLPSLERKDLRIALGIHTHSLRYLKTTEKAAVRVDLDGHPAGEITAEHRTHASELLRERLKKQAEQRKAQREAETLARQHAEKLGQLVERFGRSK</sequence>